<keyword evidence="1" id="KW-0812">Transmembrane</keyword>
<accession>A0A5Q4ZJN4</accession>
<feature type="transmembrane region" description="Helical" evidence="1">
    <location>
        <begin position="14"/>
        <end position="37"/>
    </location>
</feature>
<evidence type="ECO:0000313" key="2">
    <source>
        <dbReference type="EMBL" id="VVD31726.1"/>
    </source>
</evidence>
<keyword evidence="1" id="KW-1133">Transmembrane helix</keyword>
<keyword evidence="3" id="KW-1185">Reference proteome</keyword>
<dbReference type="KEGG" id="pdio:PDMSB3_0423.1"/>
<dbReference type="Proteomes" id="UP000325811">
    <property type="component" value="Chromosome II"/>
</dbReference>
<sequence>MSGRETNKHWLDYVAAWVALCAAIGSLLGAGASWYQFRASRDQLQSMKFDQRPWVSLEMEPEGPLVHDESNGLAYTFRYSLNNVGRSPAFNVMFTATMMPLADSKETPPVSGGFSYPEPLEALRRAIAQTCQENDVARTQGMGEVMFPNAAQNLRWKAHSPGLAKGFVPGFAVVACVAYQFSGDPAVHKTVRVFDLEPREYDKMIHLDSSNGDSPELVFSPRLVEGFSAD</sequence>
<evidence type="ECO:0000256" key="1">
    <source>
        <dbReference type="SAM" id="Phobius"/>
    </source>
</evidence>
<protein>
    <submittedName>
        <fullName evidence="2">Uncharacterized protein</fullName>
    </submittedName>
</protein>
<evidence type="ECO:0000313" key="3">
    <source>
        <dbReference type="Proteomes" id="UP000325811"/>
    </source>
</evidence>
<proteinExistence type="predicted"/>
<dbReference type="EMBL" id="LR699554">
    <property type="protein sequence ID" value="VVD31726.1"/>
    <property type="molecule type" value="Genomic_DNA"/>
</dbReference>
<dbReference type="AlphaFoldDB" id="A0A5Q4ZJN4"/>
<name>A0A5Q4ZJN4_9BURK</name>
<keyword evidence="1" id="KW-0472">Membrane</keyword>
<reference evidence="2 3" key="1">
    <citation type="submission" date="2019-08" db="EMBL/GenBank/DDBJ databases">
        <authorList>
            <person name="Herpell B J."/>
        </authorList>
    </citation>
    <scope>NUCLEOTIDE SEQUENCE [LARGE SCALE GENOMIC DNA]</scope>
    <source>
        <strain evidence="3">Msb3</strain>
    </source>
</reference>
<organism evidence="2 3">
    <name type="scientific">Paraburkholderia dioscoreae</name>
    <dbReference type="NCBI Taxonomy" id="2604047"/>
    <lineage>
        <taxon>Bacteria</taxon>
        <taxon>Pseudomonadati</taxon>
        <taxon>Pseudomonadota</taxon>
        <taxon>Betaproteobacteria</taxon>
        <taxon>Burkholderiales</taxon>
        <taxon>Burkholderiaceae</taxon>
        <taxon>Paraburkholderia</taxon>
    </lineage>
</organism>
<gene>
    <name evidence="2" type="ORF">PDMSB3_0423</name>
</gene>